<evidence type="ECO:0000313" key="1">
    <source>
        <dbReference type="EMBL" id="MBA5246042.1"/>
    </source>
</evidence>
<evidence type="ECO:0000313" key="3">
    <source>
        <dbReference type="Proteomes" id="UP000515349"/>
    </source>
</evidence>
<dbReference type="KEGG" id="cbau:H1R16_00705"/>
<dbReference type="PROSITE" id="PS51257">
    <property type="entry name" value="PROKAR_LIPOPROTEIN"/>
    <property type="match status" value="1"/>
</dbReference>
<gene>
    <name evidence="2" type="ORF">H1R16_00705</name>
    <name evidence="1" type="ORF">H2507_02565</name>
</gene>
<reference evidence="2 3" key="1">
    <citation type="submission" date="2020-07" db="EMBL/GenBank/DDBJ databases">
        <title>Chryseobacterium sp.cx-624.</title>
        <authorList>
            <person name="Yang C."/>
        </authorList>
    </citation>
    <scope>NUCLEOTIDE SEQUENCE [LARGE SCALE GENOMIC DNA]</scope>
    <source>
        <strain evidence="2">Cx-624</strain>
        <strain evidence="3">cx-624</strain>
    </source>
</reference>
<accession>A0A7D7QTZ4</accession>
<evidence type="ECO:0000313" key="2">
    <source>
        <dbReference type="EMBL" id="QMS98567.1"/>
    </source>
</evidence>
<name>A0A7D7QTZ4_9FLAO</name>
<dbReference type="EMBL" id="CP059472">
    <property type="protein sequence ID" value="QMS98567.1"/>
    <property type="molecule type" value="Genomic_DNA"/>
</dbReference>
<reference evidence="4" key="2">
    <citation type="submission" date="2020-07" db="EMBL/GenBank/DDBJ databases">
        <title>Flavobacterium sp. xlx-214.</title>
        <authorList>
            <person name="Yang C."/>
        </authorList>
    </citation>
    <scope>NUCLEOTIDE SEQUENCE [LARGE SCALE GENOMIC DNA]</scope>
    <source>
        <strain evidence="4">CX-624</strain>
    </source>
</reference>
<keyword evidence="4" id="KW-1185">Reference proteome</keyword>
<reference evidence="1" key="3">
    <citation type="submission" date="2020-07" db="EMBL/GenBank/DDBJ databases">
        <authorList>
            <person name="Yang C."/>
        </authorList>
    </citation>
    <scope>NUCLEOTIDE SEQUENCE</scope>
    <source>
        <strain evidence="1">Cx-624</strain>
    </source>
</reference>
<evidence type="ECO:0008006" key="5">
    <source>
        <dbReference type="Google" id="ProtNLM"/>
    </source>
</evidence>
<dbReference type="AlphaFoldDB" id="A0A7D7QTZ4"/>
<evidence type="ECO:0000313" key="4">
    <source>
        <dbReference type="Proteomes" id="UP000539710"/>
    </source>
</evidence>
<dbReference type="Proteomes" id="UP000515349">
    <property type="component" value="Chromosome"/>
</dbReference>
<protein>
    <recommendedName>
        <fullName evidence="5">Lipoprotein</fullName>
    </recommendedName>
</protein>
<dbReference type="RefSeq" id="WP_181886145.1">
    <property type="nucleotide sequence ID" value="NZ_CP059472.1"/>
</dbReference>
<organism evidence="2 3">
    <name type="scientific">Marnyiella aurantia</name>
    <dbReference type="NCBI Taxonomy" id="2758037"/>
    <lineage>
        <taxon>Bacteria</taxon>
        <taxon>Pseudomonadati</taxon>
        <taxon>Bacteroidota</taxon>
        <taxon>Flavobacteriia</taxon>
        <taxon>Flavobacteriales</taxon>
        <taxon>Weeksellaceae</taxon>
        <taxon>Marnyiella</taxon>
    </lineage>
</organism>
<sequence length="139" mass="15717">MKTLIILTFAAFVSCTQSSKTAQEKPRSATFEQKENKEMDENIIKLKNGESTDLFVPTRGAVPVRLVFEMKPKQIAELERTELAQEKMPKDLKPGDPMPAYYVLRAKEKGTGELEFFEQPLGAPESSRKSVRKLVIVIE</sequence>
<dbReference type="EMBL" id="JACEUX010000001">
    <property type="protein sequence ID" value="MBA5246042.1"/>
    <property type="molecule type" value="Genomic_DNA"/>
</dbReference>
<proteinExistence type="predicted"/>
<dbReference type="Proteomes" id="UP000539710">
    <property type="component" value="Unassembled WGS sequence"/>
</dbReference>